<evidence type="ECO:0000313" key="3">
    <source>
        <dbReference type="EMBL" id="TKJ41845.1"/>
    </source>
</evidence>
<proteinExistence type="predicted"/>
<dbReference type="InterPro" id="IPR003607">
    <property type="entry name" value="HD/PDEase_dom"/>
</dbReference>
<dbReference type="EMBL" id="NJBN01000002">
    <property type="protein sequence ID" value="TKJ41845.1"/>
    <property type="molecule type" value="Genomic_DNA"/>
</dbReference>
<dbReference type="SUPFAM" id="SSF50249">
    <property type="entry name" value="Nucleic acid-binding proteins"/>
    <property type="match status" value="1"/>
</dbReference>
<dbReference type="PANTHER" id="PTHR37294">
    <property type="entry name" value="3'-5' EXORIBONUCLEASE YHAM"/>
    <property type="match status" value="1"/>
</dbReference>
<dbReference type="AlphaFoldDB" id="A0A532V3T1"/>
<evidence type="ECO:0000259" key="2">
    <source>
        <dbReference type="SMART" id="SM00471"/>
    </source>
</evidence>
<protein>
    <recommendedName>
        <fullName evidence="2">HD/PDEase domain-containing protein</fullName>
    </recommendedName>
</protein>
<gene>
    <name evidence="3" type="ORF">CEE37_04560</name>
</gene>
<keyword evidence="1" id="KW-0378">Hydrolase</keyword>
<sequence>MPPPTEKLLQELNPGEHFTGFVAIRVLHVRQKRDGSPYLALEFSDRSGRMSGNVWDNVEEFKKVLKVGQVVKLHGSITTYQDKKQITIEKLRPARPEDPVDKTRLIQTSQRSQDEMRRHLRRLIEGVENADIRSFLRRFFDDPEISEKYFDAPAGKLWHHAYLGGLAEHSLNMAEILLKVSEFYPNANRDLLVTGALLHDIGKIYEYQWDVSIDFSDRGRLIGHIVIGQELLNLHRQKDPEMPEEIWNQIIHMVLSHQGKYEHKTPILPATLEAVLLYCADLMDSKANAFNRIIQRSREQGDRWSEYIKLADTFLFAGDEEPQKGEGSQEDTLF</sequence>
<dbReference type="Gene3D" id="1.10.3210.10">
    <property type="entry name" value="Hypothetical protein af1432"/>
    <property type="match status" value="1"/>
</dbReference>
<dbReference type="Pfam" id="PF01966">
    <property type="entry name" value="HD"/>
    <property type="match status" value="1"/>
</dbReference>
<organism evidence="3 4">
    <name type="scientific">candidate division LCP-89 bacterium B3_LCP</name>
    <dbReference type="NCBI Taxonomy" id="2012998"/>
    <lineage>
        <taxon>Bacteria</taxon>
        <taxon>Pseudomonadati</taxon>
        <taxon>Bacteria division LCP-89</taxon>
    </lineage>
</organism>
<accession>A0A532V3T1</accession>
<dbReference type="NCBIfam" id="TIGR00277">
    <property type="entry name" value="HDIG"/>
    <property type="match status" value="1"/>
</dbReference>
<feature type="domain" description="HD/PDEase" evidence="2">
    <location>
        <begin position="162"/>
        <end position="295"/>
    </location>
</feature>
<dbReference type="InterPro" id="IPR004365">
    <property type="entry name" value="NA-bd_OB_tRNA"/>
</dbReference>
<reference evidence="3 4" key="1">
    <citation type="submission" date="2017-06" db="EMBL/GenBank/DDBJ databases">
        <title>Novel microbial phyla capable of carbon fixation and sulfur reduction in deep-sea sediments.</title>
        <authorList>
            <person name="Huang J."/>
            <person name="Baker B."/>
            <person name="Wang Y."/>
        </authorList>
    </citation>
    <scope>NUCLEOTIDE SEQUENCE [LARGE SCALE GENOMIC DNA]</scope>
    <source>
        <strain evidence="3">B3_LCP</strain>
    </source>
</reference>
<dbReference type="Gene3D" id="2.40.50.140">
    <property type="entry name" value="Nucleic acid-binding proteins"/>
    <property type="match status" value="1"/>
</dbReference>
<dbReference type="GO" id="GO:0031125">
    <property type="term" value="P:rRNA 3'-end processing"/>
    <property type="evidence" value="ECO:0007669"/>
    <property type="project" value="TreeGrafter"/>
</dbReference>
<dbReference type="CDD" id="cd04492">
    <property type="entry name" value="YhaM_OBF_like"/>
    <property type="match status" value="1"/>
</dbReference>
<dbReference type="InterPro" id="IPR012340">
    <property type="entry name" value="NA-bd_OB-fold"/>
</dbReference>
<dbReference type="PANTHER" id="PTHR37294:SF1">
    <property type="entry name" value="3'-5' EXORIBONUCLEASE YHAM"/>
    <property type="match status" value="1"/>
</dbReference>
<name>A0A532V3T1_UNCL8</name>
<dbReference type="GO" id="GO:0016787">
    <property type="term" value="F:hydrolase activity"/>
    <property type="evidence" value="ECO:0007669"/>
    <property type="project" value="UniProtKB-KW"/>
</dbReference>
<dbReference type="GO" id="GO:0003676">
    <property type="term" value="F:nucleic acid binding"/>
    <property type="evidence" value="ECO:0007669"/>
    <property type="project" value="InterPro"/>
</dbReference>
<dbReference type="InterPro" id="IPR006675">
    <property type="entry name" value="HDIG_dom"/>
</dbReference>
<evidence type="ECO:0000256" key="1">
    <source>
        <dbReference type="ARBA" id="ARBA00022801"/>
    </source>
</evidence>
<dbReference type="Proteomes" id="UP000319619">
    <property type="component" value="Unassembled WGS sequence"/>
</dbReference>
<dbReference type="Pfam" id="PF01336">
    <property type="entry name" value="tRNA_anti-codon"/>
    <property type="match status" value="1"/>
</dbReference>
<dbReference type="CDD" id="cd00077">
    <property type="entry name" value="HDc"/>
    <property type="match status" value="1"/>
</dbReference>
<dbReference type="SUPFAM" id="SSF109604">
    <property type="entry name" value="HD-domain/PDEase-like"/>
    <property type="match status" value="1"/>
</dbReference>
<comment type="caution">
    <text evidence="3">The sequence shown here is derived from an EMBL/GenBank/DDBJ whole genome shotgun (WGS) entry which is preliminary data.</text>
</comment>
<dbReference type="InterPro" id="IPR006674">
    <property type="entry name" value="HD_domain"/>
</dbReference>
<dbReference type="SMART" id="SM00471">
    <property type="entry name" value="HDc"/>
    <property type="match status" value="1"/>
</dbReference>
<dbReference type="InterPro" id="IPR050798">
    <property type="entry name" value="YhaM_exoribonuc/phosphodiest"/>
</dbReference>
<evidence type="ECO:0000313" key="4">
    <source>
        <dbReference type="Proteomes" id="UP000319619"/>
    </source>
</evidence>